<dbReference type="SUPFAM" id="SSF64182">
    <property type="entry name" value="DHH phosphoesterases"/>
    <property type="match status" value="1"/>
</dbReference>
<evidence type="ECO:0000256" key="1">
    <source>
        <dbReference type="SAM" id="Phobius"/>
    </source>
</evidence>
<feature type="transmembrane region" description="Helical" evidence="1">
    <location>
        <begin position="22"/>
        <end position="44"/>
    </location>
</feature>
<reference evidence="3" key="1">
    <citation type="submission" date="2017-09" db="EMBL/GenBank/DDBJ databases">
        <title>Depth-based differentiation of microbial function through sediment-hosted aquifers and enrichment of novel symbionts in the deep terrestrial subsurface.</title>
        <authorList>
            <person name="Probst A.J."/>
            <person name="Ladd B."/>
            <person name="Jarett J.K."/>
            <person name="Geller-Mcgrath D.E."/>
            <person name="Sieber C.M.K."/>
            <person name="Emerson J.B."/>
            <person name="Anantharaman K."/>
            <person name="Thomas B.C."/>
            <person name="Malmstrom R."/>
            <person name="Stieglmeier M."/>
            <person name="Klingl A."/>
            <person name="Woyke T."/>
            <person name="Ryan C.M."/>
            <person name="Banfield J.F."/>
        </authorList>
    </citation>
    <scope>NUCLEOTIDE SEQUENCE [LARGE SCALE GENOMIC DNA]</scope>
</reference>
<dbReference type="EMBL" id="PEYU01000064">
    <property type="protein sequence ID" value="PIS22277.1"/>
    <property type="molecule type" value="Genomic_DNA"/>
</dbReference>
<accession>A0A2H0XBF7</accession>
<dbReference type="InterPro" id="IPR038763">
    <property type="entry name" value="DHH_sf"/>
</dbReference>
<protein>
    <submittedName>
        <fullName evidence="2">Uncharacterized protein</fullName>
    </submittedName>
</protein>
<keyword evidence="1" id="KW-1133">Transmembrane helix</keyword>
<name>A0A2H0XBF7_UNCKA</name>
<evidence type="ECO:0000313" key="3">
    <source>
        <dbReference type="Proteomes" id="UP000231252"/>
    </source>
</evidence>
<dbReference type="Gene3D" id="3.90.1640.10">
    <property type="entry name" value="inorganic pyrophosphatase (n-terminal core)"/>
    <property type="match status" value="2"/>
</dbReference>
<keyword evidence="1" id="KW-0472">Membrane</keyword>
<dbReference type="AlphaFoldDB" id="A0A2H0XBF7"/>
<gene>
    <name evidence="2" type="ORF">COT50_02835</name>
</gene>
<organism evidence="2 3">
    <name type="scientific">candidate division WWE3 bacterium CG08_land_8_20_14_0_20_41_10</name>
    <dbReference type="NCBI Taxonomy" id="1975085"/>
    <lineage>
        <taxon>Bacteria</taxon>
        <taxon>Katanobacteria</taxon>
    </lineage>
</organism>
<keyword evidence="1" id="KW-0812">Transmembrane</keyword>
<proteinExistence type="predicted"/>
<comment type="caution">
    <text evidence="2">The sequence shown here is derived from an EMBL/GenBank/DDBJ whole genome shotgun (WGS) entry which is preliminary data.</text>
</comment>
<sequence>MQIDLQTNDQITNLLHSAENVAILPAVGGGVDAFCAGVALHLMLKALEKNSKLLYPGVVPESCKGLIQEQDIITTFSQRQLTVSIDYAGEHNAKAWYEPEGETLKVKLAPVSKDFDPALKVRAKLDAGFDFDTAIILGANELTDLGYVYTEIQRDLAKATIINIANSSKNNRFGSVNVIDPMCDSASQLIIKKAPLWELNITTQAAQALLLGITQK</sequence>
<evidence type="ECO:0000313" key="2">
    <source>
        <dbReference type="EMBL" id="PIS22277.1"/>
    </source>
</evidence>
<dbReference type="Proteomes" id="UP000231252">
    <property type="component" value="Unassembled WGS sequence"/>
</dbReference>